<reference evidence="1" key="1">
    <citation type="submission" date="2023-07" db="EMBL/GenBank/DDBJ databases">
        <title>Black Yeasts Isolated from many extreme environments.</title>
        <authorList>
            <person name="Coleine C."/>
            <person name="Stajich J.E."/>
            <person name="Selbmann L."/>
        </authorList>
    </citation>
    <scope>NUCLEOTIDE SEQUENCE</scope>
    <source>
        <strain evidence="1">CCFEE 5714</strain>
    </source>
</reference>
<comment type="caution">
    <text evidence="1">The sequence shown here is derived from an EMBL/GenBank/DDBJ whole genome shotgun (WGS) entry which is preliminary data.</text>
</comment>
<accession>A0ACC3N9G4</accession>
<protein>
    <submittedName>
        <fullName evidence="1">Uncharacterized protein</fullName>
    </submittedName>
</protein>
<gene>
    <name evidence="1" type="ORF">LTR37_008963</name>
</gene>
<sequence>TRAISALQIASSASAMLPPSPSCQLTSMVSSTFRADQAEEAKIYEDHEFEEDAPQDATPEIAGLRPLSRVYG</sequence>
<name>A0ACC3N9G4_9PEZI</name>
<evidence type="ECO:0000313" key="1">
    <source>
        <dbReference type="EMBL" id="KAK3712699.1"/>
    </source>
</evidence>
<organism evidence="1 2">
    <name type="scientific">Vermiconidia calcicola</name>
    <dbReference type="NCBI Taxonomy" id="1690605"/>
    <lineage>
        <taxon>Eukaryota</taxon>
        <taxon>Fungi</taxon>
        <taxon>Dikarya</taxon>
        <taxon>Ascomycota</taxon>
        <taxon>Pezizomycotina</taxon>
        <taxon>Dothideomycetes</taxon>
        <taxon>Dothideomycetidae</taxon>
        <taxon>Mycosphaerellales</taxon>
        <taxon>Extremaceae</taxon>
        <taxon>Vermiconidia</taxon>
    </lineage>
</organism>
<keyword evidence="2" id="KW-1185">Reference proteome</keyword>
<dbReference type="EMBL" id="JAUTXU010000068">
    <property type="protein sequence ID" value="KAK3712699.1"/>
    <property type="molecule type" value="Genomic_DNA"/>
</dbReference>
<proteinExistence type="predicted"/>
<feature type="non-terminal residue" evidence="1">
    <location>
        <position position="1"/>
    </location>
</feature>
<evidence type="ECO:0000313" key="2">
    <source>
        <dbReference type="Proteomes" id="UP001281147"/>
    </source>
</evidence>
<dbReference type="Proteomes" id="UP001281147">
    <property type="component" value="Unassembled WGS sequence"/>
</dbReference>